<dbReference type="InterPro" id="IPR036940">
    <property type="entry name" value="PI3/4_kinase_cat_sf"/>
</dbReference>
<keyword evidence="2" id="KW-1015">Disulfide bond</keyword>
<keyword evidence="5" id="KW-0720">Serine protease</keyword>
<accession>A0A8J2R8Z4</accession>
<dbReference type="InterPro" id="IPR043504">
    <property type="entry name" value="Peptidase_S1_PA_chymotrypsin"/>
</dbReference>
<dbReference type="InterPro" id="IPR016024">
    <property type="entry name" value="ARM-type_fold"/>
</dbReference>
<dbReference type="PANTHER" id="PTHR24252:SF7">
    <property type="entry name" value="HYALIN"/>
    <property type="match status" value="1"/>
</dbReference>
<comment type="similarity">
    <text evidence="4">Belongs to the peptidase S1 family. CLIP subfamily.</text>
</comment>
<dbReference type="PROSITE" id="PS00135">
    <property type="entry name" value="TRYPSIN_SER"/>
    <property type="match status" value="1"/>
</dbReference>
<keyword evidence="8" id="KW-1185">Reference proteome</keyword>
<evidence type="ECO:0000256" key="2">
    <source>
        <dbReference type="ARBA" id="ARBA00023157"/>
    </source>
</evidence>
<dbReference type="Proteomes" id="UP000789524">
    <property type="component" value="Unassembled WGS sequence"/>
</dbReference>
<sequence length="3087" mass="349821">MEEWEKFVDHYEINNDCNKVCLALKRAKVVLEEDLAPFESEWIFSTLFQNPVNLFDVVYKRWSDEEYSKATIDALKLLDDAVLKYDNIEKYYEDIVQLCLLPYPTTQRHSALACLTQVARRSVCGARHYNKHVSSLHQGVCMTPLVTLIGVTCEFHPHVVSADVNNIWRVFLNILDSNKYSGTVMKAVLQAILGLFKNFGEDLPSGELIRFYDQLVRHFETCQTVCIKILTHHAGLFFTCVTRDARTRALLWKLRASDALIAVYKVCDKEVLQEVKPYATSADYRERFTAFRILGEQAPGLELQELEYQLRNGNVDYELCEGISWCIQTNTPSIHRLLHATIVLYDSLPKNKRPEVIKSLMNSHTDVVKASITIIITEIMKDQKLSIWSDILSSEDNHSVVFEIIENYINMMLEGLEESMEGPPLSSLLPLLMSLPPVPLKIRHLPESCRHTTALLGAFSGRLQSNSLSQCTDDVKLKCSLVVLGLMDQHTYPETEILTALRTIISCNGSEAAILSKAVNTLDSFVINHCIEDFVLAEIINNLNIISRQTDRTKKDHRILYRDIFMFVGKFEKPVYNNYEVNYLISQLKSNLTVDLPYEGGSVKLNLSRMLCNALLWEDKEALNLLLTILCANMSTCPAPPLTRVLLRVCVCLSRHKVSSRVVAALSMMDEGSSELIQCIINESSSESRTTLIEGLELMIKKHPGTLEHVLEKVVCGEGNFINNENCIKIDKTIAFIKNILNEKKMDINMFVSDALGLRVLVAMKECFDFDETMTNAVVEAAKRIDGNGSELEIVLKFLSVFSEIVLQENYQATLTLLSNVIDNTTATQIIKTGKYFLMCVQSVKKNLGSIPEVIINKLMNFIKNNDVHKLSENIRKYGLNHNDEAIIRSVRVVIEACDGLVLSKSDDFIVSWKDMFYGFFDSHVMMWLKTRYEVLSDMTYVALKYMDEVEIKNILTKGPDDTGIKFASSLISVFYPYLTTALLKTCSVLLYDVVRHANRRGRRGEADDVIQQIWPHYEKIATNKQKQQFYMECLPGVRSEECVVYRRLVELVKGDEDLETKIMMMDVLPKGELYGSLPLLLFPLLPSRLWELRGSLANCFRSILDALATNIHTDVLRAVAILASTDPTPGWWDFALDSCMKSLARAEHPGLLQTLYDICINLEHSAFTRLMIPLLRYSKSPAVESFVSPLLPGFLSCLSHRPRASNVRVNRKCLIEQMRVFNILEIVFQKVPKQHIESPRSLLYSHLSVDSLSLFYLVSTVCKLCVATRSIHDKTGVENEYRLFQLANFSCLSSALLCRECRAPVYRCVFDVKLWSELVCEEVSALKTHWGHRVTRYAPSVPSVPSVPSRLPSNSPSLRSRVFLRTLSENPCMYDLVEEEKEEVSTEFYLPDNSLNRQPCLPYIMSLLSTVGGMPVEGTAWAGSVTSALRGERRVARVIAQAVCNVRGSLTSHAGALVPPLLSLITDGPVDQLYIDILDTIINWKVEINDQECLEGVVMSLISNVVEKHTDRTMMDRLVQLLDIYGNIVTIPWKCLEKYFTDASDNKLTTCLKILNRVNLYVPELLPAIPRLVARRVTLLWSVYGRAMRVMKERGLDAREEVERCRGLLDRLRRSDVSDYIKALYYIQKDYPDVCDYKQFRCISDLIPKIPHRERPRCLSILSSYMTHGGRGDFTVLETIELEKMIDTKQGVELATSALHVMSPPFRQRVLSAAQSAGPGAAVYPLIMRAFELQRSSEEPSMKRPARPQLPEHNTMRGLARGLAGGLRGLRGLSSDLTLRLFECILLCVVVPLTDCVRVSLVTVLELFLQDVREQGTFRNSRIYDIDIRAPSNTVTGIQTSTDLNQDEKHISLEEVIEKILQFARKDDDFCTSLIVQLIHQYGTVGPGFDFHGSMSSHIINCIKISPVAASVVEIARQIDVWQDIDLCKLTDLVTSSLSSEGEGVCRLIYEDVLLRRGEEMFVLGQNKPWDEEMPVVNNKFSMEDLISSFGKLSNWDELTSHQQTHVSAKLPPLWTDRQTFKMCVDRYDFTDAPFWTKCLVSKYKEQDIHTYKILKELDQWPKRQFDIGAVLTQQWEVTKDDMNNDCLAKWAFRVMMRSLHSISSSGPSPSQMLWTRRANYMNMYRQVLKCCEGVVTNNDPISLEMKHQELLALRGMALQSNDRRALENVLERTESIIQFGSDQSFEDMLRVYDLNLNLRRDLNSVDRVNMESIVKYVLGDVNNVKNNVTRNLDTLCLLGITCVNTMFENSTVIFQLDQHTHLYLNLHLSSQLQPLMSSMDHFSVSQLVSKRHLFSPHPALLELHQNQLSCDKYKQCLSLVADPVWLLKQYVGTMLAAVQTEDELKYKQTYNNMKQRIFDNLYRGADYTVLNKYNKLLEGCDGFGTDIHTLQRVLKDVHTELQSNKSRLSLKDICPTLLEEKQSQSLDKLLGLKDGVSVYRDAVSRPLLLSYVSSDGLTGRCIIKTEGECHGAAVRVRGGLERAWGIPRGYKVTPLTTDCLLIEYLENNTRLRDMVRDGGGDAAAFRTADENLILNVPQALSQFELLTKSVPSTSLRSSIESGCLTLEEFITKRTAFTDSLCHMTLFSYICGLSDRHLQNILYDPVRGTVCAVDCGALQQHEIPPARLTRNLLAVCRTDVLEARLQHLLLKIREHEGIILPTVNIAFKKCGHRDKLPAIRGKIQGHLLQHKVTNYWMQRSEVKYKEKYMELLDEVFGTDDKCSYSVEEQLCSFSNTDPIVCCVENAPTTQRPQILTTRRFTTTTEYIPPEEDYVLTNSNIKGTDQCEPILANQTASKSGQKAWDKCIEYQQKLIFPCERGVTLTGAMSRGNKCHHDANQLIVGGVEASENEFPHMALLGYGKDTSSIQWLCGGSLISERFVLTAGHCTSSREAGIVKYIRLGALRRTDPLGPDQLFTVSEIIKHKDFHPPNRYNDIALLKMDRDAVLSEFLVPACLDVRAPGDYSRVLATGWGATKNRGANADQLQKVILQEFTTEECSQMFTASRLMKQGFDGNTQICYGDKEMSKDTCQGDSGGPIQIKSKLLHCMYTVVGVTSFGRVCGYVGEPGMYTKVSAFVPWIESVVWP</sequence>
<proteinExistence type="inferred from homology"/>
<dbReference type="EMBL" id="CAKASE010000073">
    <property type="protein sequence ID" value="CAG9574976.1"/>
    <property type="molecule type" value="Genomic_DNA"/>
</dbReference>
<dbReference type="InterPro" id="IPR011009">
    <property type="entry name" value="Kinase-like_dom_sf"/>
</dbReference>
<dbReference type="InterPro" id="IPR001314">
    <property type="entry name" value="Peptidase_S1A"/>
</dbReference>
<dbReference type="GO" id="GO:0004252">
    <property type="term" value="F:serine-type endopeptidase activity"/>
    <property type="evidence" value="ECO:0007669"/>
    <property type="project" value="InterPro"/>
</dbReference>
<organism evidence="7 8">
    <name type="scientific">Danaus chrysippus</name>
    <name type="common">African queen</name>
    <dbReference type="NCBI Taxonomy" id="151541"/>
    <lineage>
        <taxon>Eukaryota</taxon>
        <taxon>Metazoa</taxon>
        <taxon>Ecdysozoa</taxon>
        <taxon>Arthropoda</taxon>
        <taxon>Hexapoda</taxon>
        <taxon>Insecta</taxon>
        <taxon>Pterygota</taxon>
        <taxon>Neoptera</taxon>
        <taxon>Endopterygota</taxon>
        <taxon>Lepidoptera</taxon>
        <taxon>Glossata</taxon>
        <taxon>Ditrysia</taxon>
        <taxon>Papilionoidea</taxon>
        <taxon>Nymphalidae</taxon>
        <taxon>Danainae</taxon>
        <taxon>Danaini</taxon>
        <taxon>Danaina</taxon>
        <taxon>Danaus</taxon>
        <taxon>Anosia</taxon>
    </lineage>
</organism>
<dbReference type="SUPFAM" id="SSF56112">
    <property type="entry name" value="Protein kinase-like (PK-like)"/>
    <property type="match status" value="1"/>
</dbReference>
<evidence type="ECO:0000259" key="6">
    <source>
        <dbReference type="PROSITE" id="PS50240"/>
    </source>
</evidence>
<dbReference type="Gene3D" id="1.10.1070.11">
    <property type="entry name" value="Phosphatidylinositol 3-/4-kinase, catalytic domain"/>
    <property type="match status" value="1"/>
</dbReference>
<evidence type="ECO:0000256" key="4">
    <source>
        <dbReference type="ARBA" id="ARBA00024195"/>
    </source>
</evidence>
<dbReference type="SMART" id="SM00020">
    <property type="entry name" value="Tryp_SPc"/>
    <property type="match status" value="1"/>
</dbReference>
<keyword evidence="1" id="KW-0732">Signal</keyword>
<gene>
    <name evidence="7" type="ORF">DCHRY22_LOCUS11171</name>
</gene>
<protein>
    <submittedName>
        <fullName evidence="7">(African queen) hypothetical protein</fullName>
    </submittedName>
</protein>
<evidence type="ECO:0000313" key="7">
    <source>
        <dbReference type="EMBL" id="CAG9574976.1"/>
    </source>
</evidence>
<dbReference type="PROSITE" id="PS00134">
    <property type="entry name" value="TRYPSIN_HIS"/>
    <property type="match status" value="1"/>
</dbReference>
<keyword evidence="5" id="KW-0645">Protease</keyword>
<keyword evidence="5" id="KW-0378">Hydrolase</keyword>
<dbReference type="FunFam" id="2.40.10.10:FF:000028">
    <property type="entry name" value="Serine protease easter"/>
    <property type="match status" value="1"/>
</dbReference>
<dbReference type="Pfam" id="PF00454">
    <property type="entry name" value="PI3_PI4_kinase"/>
    <property type="match status" value="1"/>
</dbReference>
<dbReference type="InterPro" id="IPR009003">
    <property type="entry name" value="Peptidase_S1_PA"/>
</dbReference>
<dbReference type="GO" id="GO:0006508">
    <property type="term" value="P:proteolysis"/>
    <property type="evidence" value="ECO:0007669"/>
    <property type="project" value="UniProtKB-KW"/>
</dbReference>
<keyword evidence="3" id="KW-0325">Glycoprotein</keyword>
<evidence type="ECO:0000256" key="5">
    <source>
        <dbReference type="RuleBase" id="RU363034"/>
    </source>
</evidence>
<dbReference type="Gene3D" id="2.40.10.10">
    <property type="entry name" value="Trypsin-like serine proteases"/>
    <property type="match status" value="1"/>
</dbReference>
<dbReference type="SUPFAM" id="SSF50494">
    <property type="entry name" value="Trypsin-like serine proteases"/>
    <property type="match status" value="1"/>
</dbReference>
<dbReference type="CDD" id="cd00190">
    <property type="entry name" value="Tryp_SPc"/>
    <property type="match status" value="1"/>
</dbReference>
<evidence type="ECO:0000313" key="8">
    <source>
        <dbReference type="Proteomes" id="UP000789524"/>
    </source>
</evidence>
<evidence type="ECO:0000256" key="3">
    <source>
        <dbReference type="ARBA" id="ARBA00023180"/>
    </source>
</evidence>
<comment type="caution">
    <text evidence="7">The sequence shown here is derived from an EMBL/GenBank/DDBJ whole genome shotgun (WGS) entry which is preliminary data.</text>
</comment>
<dbReference type="InterPro" id="IPR012582">
    <property type="entry name" value="DNAPKcs_CC3"/>
</dbReference>
<evidence type="ECO:0000256" key="1">
    <source>
        <dbReference type="ARBA" id="ARBA00022729"/>
    </source>
</evidence>
<dbReference type="Pfam" id="PF08163">
    <property type="entry name" value="DNAPKcs_CC3"/>
    <property type="match status" value="1"/>
</dbReference>
<dbReference type="InterPro" id="IPR000403">
    <property type="entry name" value="PI3/4_kinase_cat_dom"/>
</dbReference>
<dbReference type="OrthoDB" id="431717at2759"/>
<dbReference type="PRINTS" id="PR00722">
    <property type="entry name" value="CHYMOTRYPSIN"/>
</dbReference>
<feature type="domain" description="Peptidase S1" evidence="6">
    <location>
        <begin position="2842"/>
        <end position="3086"/>
    </location>
</feature>
<reference evidence="7" key="1">
    <citation type="submission" date="2021-09" db="EMBL/GenBank/DDBJ databases">
        <authorList>
            <person name="Martin H S."/>
        </authorList>
    </citation>
    <scope>NUCLEOTIDE SEQUENCE</scope>
</reference>
<name>A0A8J2R8Z4_9NEOP</name>
<dbReference type="Pfam" id="PF00089">
    <property type="entry name" value="Trypsin"/>
    <property type="match status" value="1"/>
</dbReference>
<dbReference type="InterPro" id="IPR033116">
    <property type="entry name" value="TRYPSIN_SER"/>
</dbReference>
<dbReference type="SUPFAM" id="SSF48371">
    <property type="entry name" value="ARM repeat"/>
    <property type="match status" value="1"/>
</dbReference>
<dbReference type="InterPro" id="IPR018114">
    <property type="entry name" value="TRYPSIN_HIS"/>
</dbReference>
<dbReference type="PROSITE" id="PS50240">
    <property type="entry name" value="TRYPSIN_DOM"/>
    <property type="match status" value="1"/>
</dbReference>
<dbReference type="PANTHER" id="PTHR24252">
    <property type="entry name" value="ACROSIN-RELATED"/>
    <property type="match status" value="1"/>
</dbReference>
<dbReference type="InterPro" id="IPR001254">
    <property type="entry name" value="Trypsin_dom"/>
</dbReference>